<protein>
    <submittedName>
        <fullName evidence="1">Uncharacterized protein</fullName>
    </submittedName>
</protein>
<gene>
    <name evidence="1" type="ORF">HCOI_01445200</name>
</gene>
<evidence type="ECO:0000313" key="1">
    <source>
        <dbReference type="EMBL" id="CDL95355.1"/>
    </source>
</evidence>
<proteinExistence type="predicted"/>
<reference evidence="1" key="1">
    <citation type="submission" date="2013-03" db="EMBL/GenBank/DDBJ databases">
        <authorList>
            <person name="Aslett M."/>
        </authorList>
    </citation>
    <scope>NUCLEOTIDE SEQUENCE [LARGE SCALE GENOMIC DNA]</scope>
    <source>
        <strain evidence="1">ISE/inbred ISE</strain>
    </source>
</reference>
<name>W6NF12_HAECO</name>
<dbReference type="EMBL" id="CAVP010058946">
    <property type="protein sequence ID" value="CDL95355.1"/>
    <property type="molecule type" value="Genomic_DNA"/>
</dbReference>
<organism evidence="1">
    <name type="scientific">Haemonchus contortus</name>
    <name type="common">Barber pole worm</name>
    <dbReference type="NCBI Taxonomy" id="6289"/>
    <lineage>
        <taxon>Eukaryota</taxon>
        <taxon>Metazoa</taxon>
        <taxon>Ecdysozoa</taxon>
        <taxon>Nematoda</taxon>
        <taxon>Chromadorea</taxon>
        <taxon>Rhabditida</taxon>
        <taxon>Rhabditina</taxon>
        <taxon>Rhabditomorpha</taxon>
        <taxon>Strongyloidea</taxon>
        <taxon>Trichostrongylidae</taxon>
        <taxon>Haemonchus</taxon>
    </lineage>
</organism>
<reference evidence="1" key="2">
    <citation type="submission" date="2013-05" db="EMBL/GenBank/DDBJ databases">
        <title>The genome and transcriptome of Haemonchus contortus: a key model parasite for drug and vaccine discovery.</title>
        <authorList>
            <person name="Laing R."/>
            <person name="Kikuchi T."/>
            <person name="Martinelli A."/>
            <person name="Tsai I.J."/>
            <person name="Beech R.N."/>
            <person name="Redman E."/>
            <person name="Holroyd N."/>
            <person name="Bartley D.J."/>
            <person name="Beasley H."/>
            <person name="Britton C."/>
            <person name="Curran D."/>
            <person name="Devaney E."/>
            <person name="Gilabert A."/>
            <person name="Jackson F."/>
            <person name="Hunt M."/>
            <person name="Johnston S."/>
            <person name="Kryukov I."/>
            <person name="Li K."/>
            <person name="Morrison A.A."/>
            <person name="Reid A.J."/>
            <person name="Sargison N."/>
            <person name="Saunders G."/>
            <person name="Wasmuth J.D."/>
            <person name="Wolstenholme A."/>
            <person name="Berriman M."/>
            <person name="Gilleard J.S."/>
            <person name="Cotton J.A."/>
        </authorList>
    </citation>
    <scope>NUCLEOTIDE SEQUENCE [LARGE SCALE GENOMIC DNA]</scope>
    <source>
        <strain evidence="1">ISE/inbred ISE</strain>
    </source>
</reference>
<accession>W6NF12</accession>
<sequence length="97" mass="11121">MKKFHWEKELRTYSKQMGVVPDQLFGIFTTLILKTARPFNITDATETRIISQTGSNVNNIAVLEDVRMVEHRFETIQAWSPSVLAKKTVRTPTNAVQ</sequence>
<dbReference type="AlphaFoldDB" id="W6NF12"/>
<comment type="caution">
    <text evidence="1">The sequence shown here is derived from an EMBL/GenBank/DDBJ whole genome shotgun (WGS) entry which is preliminary data.</text>
</comment>